<keyword evidence="2 10" id="KW-0813">Transport</keyword>
<reference evidence="13 14" key="1">
    <citation type="submission" date="2024-04" db="EMBL/GenBank/DDBJ databases">
        <title>Draft genome sequence of Sessilibacter corallicola NBRC 116591.</title>
        <authorList>
            <person name="Miyakawa T."/>
            <person name="Kusuya Y."/>
            <person name="Miura T."/>
        </authorList>
    </citation>
    <scope>NUCLEOTIDE SEQUENCE [LARGE SCALE GENOMIC DNA]</scope>
    <source>
        <strain evidence="13 14">KU-00831-HH</strain>
    </source>
</reference>
<feature type="domain" description="Secretin/TonB short N-terminal" evidence="12">
    <location>
        <begin position="108"/>
        <end position="159"/>
    </location>
</feature>
<dbReference type="Gene3D" id="3.55.50.30">
    <property type="match status" value="1"/>
</dbReference>
<evidence type="ECO:0000313" key="13">
    <source>
        <dbReference type="EMBL" id="GAA6168864.1"/>
    </source>
</evidence>
<dbReference type="PROSITE" id="PS52016">
    <property type="entry name" value="TONB_DEPENDENT_REC_3"/>
    <property type="match status" value="1"/>
</dbReference>
<keyword evidence="5 10" id="KW-0812">Transmembrane</keyword>
<dbReference type="InterPro" id="IPR037066">
    <property type="entry name" value="Plug_dom_sf"/>
</dbReference>
<dbReference type="Pfam" id="PF07715">
    <property type="entry name" value="Plug"/>
    <property type="match status" value="1"/>
</dbReference>
<keyword evidence="4" id="KW-0406">Ion transport</keyword>
<keyword evidence="3 10" id="KW-1134">Transmembrane beta strand</keyword>
<evidence type="ECO:0000256" key="7">
    <source>
        <dbReference type="ARBA" id="ARBA00023077"/>
    </source>
</evidence>
<proteinExistence type="inferred from homology"/>
<keyword evidence="13" id="KW-0675">Receptor</keyword>
<dbReference type="PANTHER" id="PTHR47234">
    <property type="match status" value="1"/>
</dbReference>
<comment type="subcellular location">
    <subcellularLocation>
        <location evidence="1 10">Cell outer membrane</location>
        <topology evidence="1 10">Multi-pass membrane protein</topology>
    </subcellularLocation>
</comment>
<dbReference type="PANTHER" id="PTHR47234:SF2">
    <property type="entry name" value="TONB-DEPENDENT RECEPTOR"/>
    <property type="match status" value="1"/>
</dbReference>
<evidence type="ECO:0000256" key="9">
    <source>
        <dbReference type="ARBA" id="ARBA00023237"/>
    </source>
</evidence>
<evidence type="ECO:0000256" key="2">
    <source>
        <dbReference type="ARBA" id="ARBA00022448"/>
    </source>
</evidence>
<dbReference type="InterPro" id="IPR036942">
    <property type="entry name" value="Beta-barrel_TonB_sf"/>
</dbReference>
<organism evidence="13 14">
    <name type="scientific">Sessilibacter corallicola</name>
    <dbReference type="NCBI Taxonomy" id="2904075"/>
    <lineage>
        <taxon>Bacteria</taxon>
        <taxon>Pseudomonadati</taxon>
        <taxon>Pseudomonadota</taxon>
        <taxon>Gammaproteobacteria</taxon>
        <taxon>Cellvibrionales</taxon>
        <taxon>Cellvibrionaceae</taxon>
        <taxon>Sessilibacter</taxon>
    </lineage>
</organism>
<comment type="similarity">
    <text evidence="10 11">Belongs to the TonB-dependent receptor family.</text>
</comment>
<dbReference type="Gene3D" id="2.40.170.20">
    <property type="entry name" value="TonB-dependent receptor, beta-barrel domain"/>
    <property type="match status" value="1"/>
</dbReference>
<name>A0ABQ0AB51_9GAMM</name>
<evidence type="ECO:0000313" key="14">
    <source>
        <dbReference type="Proteomes" id="UP001465153"/>
    </source>
</evidence>
<protein>
    <submittedName>
        <fullName evidence="13">TonB-dependent receptor</fullName>
    </submittedName>
</protein>
<dbReference type="InterPro" id="IPR000531">
    <property type="entry name" value="Beta-barrel_TonB"/>
</dbReference>
<accession>A0ABQ0AB51</accession>
<evidence type="ECO:0000256" key="8">
    <source>
        <dbReference type="ARBA" id="ARBA00023136"/>
    </source>
</evidence>
<evidence type="ECO:0000259" key="12">
    <source>
        <dbReference type="SMART" id="SM00965"/>
    </source>
</evidence>
<comment type="caution">
    <text evidence="13">The sequence shown here is derived from an EMBL/GenBank/DDBJ whole genome shotgun (WGS) entry which is preliminary data.</text>
</comment>
<keyword evidence="4" id="KW-0410">Iron transport</keyword>
<dbReference type="SUPFAM" id="SSF56935">
    <property type="entry name" value="Porins"/>
    <property type="match status" value="1"/>
</dbReference>
<evidence type="ECO:0000256" key="10">
    <source>
        <dbReference type="PROSITE-ProRule" id="PRU01360"/>
    </source>
</evidence>
<dbReference type="Proteomes" id="UP001465153">
    <property type="component" value="Unassembled WGS sequence"/>
</dbReference>
<dbReference type="RefSeq" id="WP_353303560.1">
    <property type="nucleotide sequence ID" value="NZ_BAABWN010000008.1"/>
</dbReference>
<keyword evidence="6" id="KW-0408">Iron</keyword>
<dbReference type="SMART" id="SM00965">
    <property type="entry name" value="STN"/>
    <property type="match status" value="1"/>
</dbReference>
<dbReference type="Pfam" id="PF00593">
    <property type="entry name" value="TonB_dep_Rec_b-barrel"/>
    <property type="match status" value="1"/>
</dbReference>
<dbReference type="CDD" id="cd01347">
    <property type="entry name" value="ligand_gated_channel"/>
    <property type="match status" value="1"/>
</dbReference>
<gene>
    <name evidence="13" type="ORF">NBRC116591_26750</name>
</gene>
<evidence type="ECO:0000256" key="5">
    <source>
        <dbReference type="ARBA" id="ARBA00022692"/>
    </source>
</evidence>
<sequence length="1036" mass="114075">MAGILGLIGMYRSFVKDRTLLMRSPLTSNNNHLKYLFLIFIRIYKNTYWPTPALHTSPYLKSVVVFCISLIIFFAPSSQANIDISQPINLERQPLSKSLTEVGKQFKLSILYPTELLKDIESPAVKGNLSPQEILQRLLAKTQLTTKIISDRVIAIVPIKNTNARKLDASPTYFEEIIVLDKPTIGSRIGTPGVNNSAPVEIISAPELASSGAQTLVEFLKFTPAVAGNSISTTVSNGGNGTADVTLRGLPATNTLVLINGRRVAPDGVIGNSVDINTIAPGVVERVEILTDGASALYGSDAIAGVVNVVLRETYDGVKLEQYFGQSSRGDLNTSTTNIIAGKDFDRGNVFFAASLYEQDALFSRDRSFSRDADARSRGGVDLRSSSTPNARVTLPSGEVLTLDQDNSGNFLPGTQANHFRQATDEDLFNFNEFTSSTSPLTRKNLHAAASYDLSNSSTLSANASFTQTDSVITLAPLPLFSSFENPPVYVSQDNEFNPFNTDILDIRRRFIELGNRTQNDKSEIHRYFISLKSSNKFIDWQVEGFWSRTDSLQIRRGLADANRVLQAIGPASECTGDCVPLNLFGPAGSIDQEQIDFIATTETVEGTSDLRGISGLITGESISLPAGTSEFAFGVEWRFEGARLSPSTINNATEFVGGAETQGANGERRILESYFEWHLPILYNTVLLESLDIELASRFSRYSDFGNNTSPKLGIKARPNQNLLLRATLGRGFRAPTLRELLQVGQQSQTFLTDPCSIPENVGALPGCTQLSDASRFQFETVFTGNRNLQPEKSDNLTVGLVWTPTNIPGLRFSADWFHIDQKDIIEADPQTLIDTNATTTEFSDLVIRDDLGNISQILAPRANLGTRLVTGFDFSWDYTFKSQKLGAISFGGNAVKLQKFRQKQNSNSETEDLAGLFSDSASEGEGPLPEWKASLGAEWTKGQWQANYSINYIDSLIETIPRSEDTRQIDSWITHNAQLTYQVKQHENLVITLGVENLFDTEPPFVASALTDNFDGFAYNPKQRFFYGRLTYNF</sequence>
<keyword evidence="14" id="KW-1185">Reference proteome</keyword>
<keyword evidence="8 10" id="KW-0472">Membrane</keyword>
<dbReference type="EMBL" id="BAABWN010000008">
    <property type="protein sequence ID" value="GAA6168864.1"/>
    <property type="molecule type" value="Genomic_DNA"/>
</dbReference>
<dbReference type="Pfam" id="PF07660">
    <property type="entry name" value="STN"/>
    <property type="match status" value="1"/>
</dbReference>
<keyword evidence="7 11" id="KW-0798">TonB box</keyword>
<evidence type="ECO:0000256" key="11">
    <source>
        <dbReference type="RuleBase" id="RU003357"/>
    </source>
</evidence>
<dbReference type="InterPro" id="IPR011662">
    <property type="entry name" value="Secretin/TonB_short_N"/>
</dbReference>
<evidence type="ECO:0000256" key="3">
    <source>
        <dbReference type="ARBA" id="ARBA00022452"/>
    </source>
</evidence>
<evidence type="ECO:0000256" key="6">
    <source>
        <dbReference type="ARBA" id="ARBA00023004"/>
    </source>
</evidence>
<dbReference type="InterPro" id="IPR039426">
    <property type="entry name" value="TonB-dep_rcpt-like"/>
</dbReference>
<evidence type="ECO:0000256" key="4">
    <source>
        <dbReference type="ARBA" id="ARBA00022496"/>
    </source>
</evidence>
<keyword evidence="9 10" id="KW-0998">Cell outer membrane</keyword>
<dbReference type="InterPro" id="IPR012910">
    <property type="entry name" value="Plug_dom"/>
</dbReference>
<evidence type="ECO:0000256" key="1">
    <source>
        <dbReference type="ARBA" id="ARBA00004571"/>
    </source>
</evidence>
<dbReference type="Gene3D" id="2.170.130.10">
    <property type="entry name" value="TonB-dependent receptor, plug domain"/>
    <property type="match status" value="1"/>
</dbReference>